<accession>A0A210PIN4</accession>
<dbReference type="AlphaFoldDB" id="A0A210PIN4"/>
<dbReference type="OrthoDB" id="6158132at2759"/>
<feature type="transmembrane region" description="Helical" evidence="2">
    <location>
        <begin position="33"/>
        <end position="53"/>
    </location>
</feature>
<comment type="caution">
    <text evidence="3">The sequence shown here is derived from an EMBL/GenBank/DDBJ whole genome shotgun (WGS) entry which is preliminary data.</text>
</comment>
<evidence type="ECO:0000313" key="4">
    <source>
        <dbReference type="Proteomes" id="UP000242188"/>
    </source>
</evidence>
<proteinExistence type="predicted"/>
<keyword evidence="2" id="KW-0812">Transmembrane</keyword>
<keyword evidence="2" id="KW-1133">Transmembrane helix</keyword>
<sequence length="209" mass="23446">MENSAYNVTLSNVTSVSQNSTEGPYDAEGAMKFTVAVVTMYSIGMVGVLVMGLRNSRKTNSDVDEEVDYFMKDINKVRIRLEKKGRLESINKLLDSMNIDTRVKNVSVVGSGLLPFMALPVFMSDCSRQPEVKKPHQKIDSDLDTDDGASSSDLENSMNNAQGWYRRQESCLTENTILELDENDNKETEEEDSLLKSNCIELKELHINC</sequence>
<evidence type="ECO:0000256" key="1">
    <source>
        <dbReference type="SAM" id="MobiDB-lite"/>
    </source>
</evidence>
<protein>
    <submittedName>
        <fullName evidence="3">Uncharacterized protein</fullName>
    </submittedName>
</protein>
<evidence type="ECO:0000313" key="3">
    <source>
        <dbReference type="EMBL" id="OWF36342.1"/>
    </source>
</evidence>
<keyword evidence="4" id="KW-1185">Reference proteome</keyword>
<organism evidence="3 4">
    <name type="scientific">Mizuhopecten yessoensis</name>
    <name type="common">Japanese scallop</name>
    <name type="synonym">Patinopecten yessoensis</name>
    <dbReference type="NCBI Taxonomy" id="6573"/>
    <lineage>
        <taxon>Eukaryota</taxon>
        <taxon>Metazoa</taxon>
        <taxon>Spiralia</taxon>
        <taxon>Lophotrochozoa</taxon>
        <taxon>Mollusca</taxon>
        <taxon>Bivalvia</taxon>
        <taxon>Autobranchia</taxon>
        <taxon>Pteriomorphia</taxon>
        <taxon>Pectinida</taxon>
        <taxon>Pectinoidea</taxon>
        <taxon>Pectinidae</taxon>
        <taxon>Mizuhopecten</taxon>
    </lineage>
</organism>
<dbReference type="EMBL" id="NEDP02076636">
    <property type="protein sequence ID" value="OWF36342.1"/>
    <property type="molecule type" value="Genomic_DNA"/>
</dbReference>
<dbReference type="Proteomes" id="UP000242188">
    <property type="component" value="Unassembled WGS sequence"/>
</dbReference>
<keyword evidence="2" id="KW-0472">Membrane</keyword>
<feature type="compositionally biased region" description="Polar residues" evidence="1">
    <location>
        <begin position="148"/>
        <end position="160"/>
    </location>
</feature>
<feature type="region of interest" description="Disordered" evidence="1">
    <location>
        <begin position="133"/>
        <end position="160"/>
    </location>
</feature>
<gene>
    <name evidence="3" type="ORF">KP79_PYT09329</name>
</gene>
<reference evidence="3 4" key="1">
    <citation type="journal article" date="2017" name="Nat. Ecol. Evol.">
        <title>Scallop genome provides insights into evolution of bilaterian karyotype and development.</title>
        <authorList>
            <person name="Wang S."/>
            <person name="Zhang J."/>
            <person name="Jiao W."/>
            <person name="Li J."/>
            <person name="Xun X."/>
            <person name="Sun Y."/>
            <person name="Guo X."/>
            <person name="Huan P."/>
            <person name="Dong B."/>
            <person name="Zhang L."/>
            <person name="Hu X."/>
            <person name="Sun X."/>
            <person name="Wang J."/>
            <person name="Zhao C."/>
            <person name="Wang Y."/>
            <person name="Wang D."/>
            <person name="Huang X."/>
            <person name="Wang R."/>
            <person name="Lv J."/>
            <person name="Li Y."/>
            <person name="Zhang Z."/>
            <person name="Liu B."/>
            <person name="Lu W."/>
            <person name="Hui Y."/>
            <person name="Liang J."/>
            <person name="Zhou Z."/>
            <person name="Hou R."/>
            <person name="Li X."/>
            <person name="Liu Y."/>
            <person name="Li H."/>
            <person name="Ning X."/>
            <person name="Lin Y."/>
            <person name="Zhao L."/>
            <person name="Xing Q."/>
            <person name="Dou J."/>
            <person name="Li Y."/>
            <person name="Mao J."/>
            <person name="Guo H."/>
            <person name="Dou H."/>
            <person name="Li T."/>
            <person name="Mu C."/>
            <person name="Jiang W."/>
            <person name="Fu Q."/>
            <person name="Fu X."/>
            <person name="Miao Y."/>
            <person name="Liu J."/>
            <person name="Yu Q."/>
            <person name="Li R."/>
            <person name="Liao H."/>
            <person name="Li X."/>
            <person name="Kong Y."/>
            <person name="Jiang Z."/>
            <person name="Chourrout D."/>
            <person name="Li R."/>
            <person name="Bao Z."/>
        </authorList>
    </citation>
    <scope>NUCLEOTIDE SEQUENCE [LARGE SCALE GENOMIC DNA]</scope>
    <source>
        <strain evidence="3 4">PY_sf001</strain>
    </source>
</reference>
<evidence type="ECO:0000256" key="2">
    <source>
        <dbReference type="SAM" id="Phobius"/>
    </source>
</evidence>
<name>A0A210PIN4_MIZYE</name>